<dbReference type="RefSeq" id="WP_253872336.1">
    <property type="nucleotide sequence ID" value="NZ_BAABHM010000032.1"/>
</dbReference>
<feature type="region of interest" description="Disordered" evidence="1">
    <location>
        <begin position="92"/>
        <end position="115"/>
    </location>
</feature>
<dbReference type="Pfam" id="PF20117">
    <property type="entry name" value="DUF6507"/>
    <property type="match status" value="1"/>
</dbReference>
<evidence type="ECO:0000313" key="2">
    <source>
        <dbReference type="EMBL" id="GAA4719570.1"/>
    </source>
</evidence>
<sequence length="115" mass="11718">MTGYRVSPEGVEATLRTVQDRAQSLSTTLGGLEGHVAMAVTGAGESPIIAEALGTFFSGRVETLRSIGTRIEAGMTGAVQAVGSYDRADDEMAQTQTSVASRATTSGGFSGTTKG</sequence>
<reference evidence="3" key="1">
    <citation type="journal article" date="2019" name="Int. J. Syst. Evol. Microbiol.">
        <title>The Global Catalogue of Microorganisms (GCM) 10K type strain sequencing project: providing services to taxonomists for standard genome sequencing and annotation.</title>
        <authorList>
            <consortium name="The Broad Institute Genomics Platform"/>
            <consortium name="The Broad Institute Genome Sequencing Center for Infectious Disease"/>
            <person name="Wu L."/>
            <person name="Ma J."/>
        </authorList>
    </citation>
    <scope>NUCLEOTIDE SEQUENCE [LARGE SCALE GENOMIC DNA]</scope>
    <source>
        <strain evidence="3">JCM 17975</strain>
    </source>
</reference>
<keyword evidence="3" id="KW-1185">Reference proteome</keyword>
<comment type="caution">
    <text evidence="2">The sequence shown here is derived from an EMBL/GenBank/DDBJ whole genome shotgun (WGS) entry which is preliminary data.</text>
</comment>
<gene>
    <name evidence="2" type="ORF">GCM10023198_49370</name>
</gene>
<accession>A0ABP8Y194</accession>
<name>A0ABP8Y194_9MICO</name>
<protein>
    <recommendedName>
        <fullName evidence="4">Excreted virulence factor EspC (Type VII ESX diderm)</fullName>
    </recommendedName>
</protein>
<organism evidence="2 3">
    <name type="scientific">Promicromonospora umidemergens</name>
    <dbReference type="NCBI Taxonomy" id="629679"/>
    <lineage>
        <taxon>Bacteria</taxon>
        <taxon>Bacillati</taxon>
        <taxon>Actinomycetota</taxon>
        <taxon>Actinomycetes</taxon>
        <taxon>Micrococcales</taxon>
        <taxon>Promicromonosporaceae</taxon>
        <taxon>Promicromonospora</taxon>
    </lineage>
</organism>
<evidence type="ECO:0008006" key="4">
    <source>
        <dbReference type="Google" id="ProtNLM"/>
    </source>
</evidence>
<dbReference type="InterPro" id="IPR045436">
    <property type="entry name" value="DUF6507"/>
</dbReference>
<dbReference type="EMBL" id="BAABHM010000032">
    <property type="protein sequence ID" value="GAA4719570.1"/>
    <property type="molecule type" value="Genomic_DNA"/>
</dbReference>
<dbReference type="Proteomes" id="UP001500843">
    <property type="component" value="Unassembled WGS sequence"/>
</dbReference>
<proteinExistence type="predicted"/>
<evidence type="ECO:0000313" key="3">
    <source>
        <dbReference type="Proteomes" id="UP001500843"/>
    </source>
</evidence>
<evidence type="ECO:0000256" key="1">
    <source>
        <dbReference type="SAM" id="MobiDB-lite"/>
    </source>
</evidence>
<feature type="compositionally biased region" description="Polar residues" evidence="1">
    <location>
        <begin position="93"/>
        <end position="103"/>
    </location>
</feature>